<dbReference type="AlphaFoldDB" id="A0A1A9VKZ5"/>
<dbReference type="PANTHER" id="PTHR37449:SF1">
    <property type="entry name" value="OS02G0159950 PROTEIN"/>
    <property type="match status" value="1"/>
</dbReference>
<dbReference type="EnsemblMetazoa" id="GAUT040154-RA">
    <property type="protein sequence ID" value="GAUT040154-PA"/>
    <property type="gene ID" value="GAUT040154"/>
</dbReference>
<keyword evidence="3" id="KW-1185">Reference proteome</keyword>
<dbReference type="PANTHER" id="PTHR37449">
    <property type="match status" value="1"/>
</dbReference>
<reference evidence="2" key="1">
    <citation type="submission" date="2020-05" db="UniProtKB">
        <authorList>
            <consortium name="EnsemblMetazoa"/>
        </authorList>
    </citation>
    <scope>IDENTIFICATION</scope>
    <source>
        <strain evidence="2">TTRI</strain>
    </source>
</reference>
<dbReference type="Proteomes" id="UP000078200">
    <property type="component" value="Unassembled WGS sequence"/>
</dbReference>
<accession>A0A1A9VKZ5</accession>
<name>A0A1A9VKZ5_GLOAU</name>
<dbReference type="VEuPathDB" id="VectorBase:GAUT040154"/>
<evidence type="ECO:0000313" key="3">
    <source>
        <dbReference type="Proteomes" id="UP000078200"/>
    </source>
</evidence>
<feature type="region of interest" description="Disordered" evidence="1">
    <location>
        <begin position="283"/>
        <end position="305"/>
    </location>
</feature>
<organism evidence="2 3">
    <name type="scientific">Glossina austeni</name>
    <name type="common">Savannah tsetse fly</name>
    <dbReference type="NCBI Taxonomy" id="7395"/>
    <lineage>
        <taxon>Eukaryota</taxon>
        <taxon>Metazoa</taxon>
        <taxon>Ecdysozoa</taxon>
        <taxon>Arthropoda</taxon>
        <taxon>Hexapoda</taxon>
        <taxon>Insecta</taxon>
        <taxon>Pterygota</taxon>
        <taxon>Neoptera</taxon>
        <taxon>Endopterygota</taxon>
        <taxon>Diptera</taxon>
        <taxon>Brachycera</taxon>
        <taxon>Muscomorpha</taxon>
        <taxon>Hippoboscoidea</taxon>
        <taxon>Glossinidae</taxon>
        <taxon>Glossina</taxon>
    </lineage>
</organism>
<evidence type="ECO:0000256" key="1">
    <source>
        <dbReference type="SAM" id="MobiDB-lite"/>
    </source>
</evidence>
<proteinExistence type="predicted"/>
<sequence>MLEYQTYLSGRFDSGPLTDMKLMPASLAIALASKVLPQPGGPHKSTPDGAVKPKQASFSGYFTGAKTASFNSSRISCSEPISSQLTSGTVIKPSRLARGCTTLTASRKSSNVMQNSDTKVISSGGLSNQINNSNSDGSCNFILAIISFETPFELFLSFFSSEHSLMSSELSVGFSLFVVSGGVSACEVLLISSCSPSEHLSPSDGCFFISVSPLSTSICSTVVSVLLLYLLVFNASKLLISCETIRRSISFVAKARFDDMASISSINKTQGAQLMACSNTSRIRSSDSPDMPATSSVADCSSCYS</sequence>
<protein>
    <submittedName>
        <fullName evidence="2">Uncharacterized protein</fullName>
    </submittedName>
</protein>
<evidence type="ECO:0000313" key="2">
    <source>
        <dbReference type="EnsemblMetazoa" id="GAUT040154-PA"/>
    </source>
</evidence>